<feature type="region of interest" description="Disordered" evidence="16">
    <location>
        <begin position="321"/>
        <end position="363"/>
    </location>
</feature>
<dbReference type="Gene3D" id="3.20.20.70">
    <property type="entry name" value="Aldolase class I"/>
    <property type="match status" value="1"/>
</dbReference>
<evidence type="ECO:0000256" key="4">
    <source>
        <dbReference type="ARBA" id="ARBA00016296"/>
    </source>
</evidence>
<evidence type="ECO:0000256" key="7">
    <source>
        <dbReference type="ARBA" id="ARBA00022777"/>
    </source>
</evidence>
<dbReference type="InterPro" id="IPR011060">
    <property type="entry name" value="RibuloseP-bd_barrel"/>
</dbReference>
<keyword evidence="9 15" id="KW-0067">ATP-binding</keyword>
<evidence type="ECO:0000256" key="1">
    <source>
        <dbReference type="ARBA" id="ARBA00003531"/>
    </source>
</evidence>
<organism evidence="18 19">
    <name type="scientific">Bifidobacterium samirii</name>
    <dbReference type="NCBI Taxonomy" id="2306974"/>
    <lineage>
        <taxon>Bacteria</taxon>
        <taxon>Bacillati</taxon>
        <taxon>Actinomycetota</taxon>
        <taxon>Actinomycetes</taxon>
        <taxon>Bifidobacteriales</taxon>
        <taxon>Bifidobacteriaceae</taxon>
        <taxon>Bifidobacterium</taxon>
    </lineage>
</organism>
<dbReference type="GO" id="GO:0005524">
    <property type="term" value="F:ATP binding"/>
    <property type="evidence" value="ECO:0007669"/>
    <property type="project" value="UniProtKB-UniRule"/>
</dbReference>
<dbReference type="Pfam" id="PF00215">
    <property type="entry name" value="OMPdecase"/>
    <property type="match status" value="1"/>
</dbReference>
<dbReference type="CDD" id="cd04725">
    <property type="entry name" value="OMP_decarboxylase_like"/>
    <property type="match status" value="1"/>
</dbReference>
<feature type="compositionally biased region" description="Basic and acidic residues" evidence="16">
    <location>
        <begin position="321"/>
        <end position="331"/>
    </location>
</feature>
<dbReference type="InterPro" id="IPR013785">
    <property type="entry name" value="Aldolase_TIM"/>
</dbReference>
<dbReference type="UniPathway" id="UPA00070">
    <property type="reaction ID" value="UER00120"/>
</dbReference>
<evidence type="ECO:0000259" key="17">
    <source>
        <dbReference type="PROSITE" id="PS50052"/>
    </source>
</evidence>
<feature type="binding site" evidence="15">
    <location>
        <begin position="377"/>
        <end position="384"/>
    </location>
    <ligand>
        <name>ATP</name>
        <dbReference type="ChEBI" id="CHEBI:30616"/>
    </ligand>
</feature>
<dbReference type="GO" id="GO:0044205">
    <property type="term" value="P:'de novo' UMP biosynthetic process"/>
    <property type="evidence" value="ECO:0007669"/>
    <property type="project" value="UniProtKB-UniPathway"/>
</dbReference>
<proteinExistence type="inferred from homology"/>
<name>A0A430FGZ5_9BIFI</name>
<dbReference type="InterPro" id="IPR020590">
    <property type="entry name" value="Guanylate_kinase_CS"/>
</dbReference>
<evidence type="ECO:0000256" key="15">
    <source>
        <dbReference type="HAMAP-Rule" id="MF_00328"/>
    </source>
</evidence>
<dbReference type="InterPro" id="IPR011995">
    <property type="entry name" value="OMPdecase_type-2"/>
</dbReference>
<comment type="catalytic activity">
    <reaction evidence="13 15">
        <text>GMP + ATP = GDP + ADP</text>
        <dbReference type="Rhea" id="RHEA:20780"/>
        <dbReference type="ChEBI" id="CHEBI:30616"/>
        <dbReference type="ChEBI" id="CHEBI:58115"/>
        <dbReference type="ChEBI" id="CHEBI:58189"/>
        <dbReference type="ChEBI" id="CHEBI:456216"/>
        <dbReference type="EC" id="2.7.4.8"/>
    </reaction>
</comment>
<evidence type="ECO:0000256" key="2">
    <source>
        <dbReference type="ARBA" id="ARBA00004861"/>
    </source>
</evidence>
<dbReference type="OrthoDB" id="9808470at2"/>
<evidence type="ECO:0000256" key="13">
    <source>
        <dbReference type="ARBA" id="ARBA00048594"/>
    </source>
</evidence>
<comment type="function">
    <text evidence="1 15">Essential for recycling GMP and indirectly, cGMP.</text>
</comment>
<evidence type="ECO:0000256" key="9">
    <source>
        <dbReference type="ARBA" id="ARBA00022840"/>
    </source>
</evidence>
<dbReference type="Pfam" id="PF00625">
    <property type="entry name" value="Guanylate_kin"/>
    <property type="match status" value="1"/>
</dbReference>
<keyword evidence="15" id="KW-0963">Cytoplasm</keyword>
<dbReference type="Proteomes" id="UP000287470">
    <property type="component" value="Unassembled WGS sequence"/>
</dbReference>
<sequence>MNGSLSREEIRAQHSDFGLRLSNSMAKYGPLCVGIDPHRQLLTDWGYNVDAEGAEMYAMRMLQAANGRAAAVKFQVSMFERYGSKGFAALERVLYAARQMGIITIVDCLHGGLSTTVSAIADAYFKPGAPLLADAITMLPYYGARSLRGVIRDALDNGRGVFVASLTSNEEGASLQTAIRQHGEYEGRTVAYGIASTAQKFNSDIEGMGSVGLIIGATIGQWINDSGVDPAKFTGPILSPGYGWQGAEAKDLRTVFKATKGNVLVTVSRFISSHGPDIGALAQATEAISLDVRQALMEATEAAEQEDEAEEPASTPVLLHLDDHAGGERPAEAATSDAASDDAASDTAADEPAKEETMTTPATETVRTGGRLIVLSGPAGVGKGTVEAELLKRHPEIWMSVSATTRAPRPGEIDGVSYHFINEKDFLAKEAAGEFLETAVVHGMAHYGTPLAPVEAHLAAGTPTLLEIDLQGARRVKERAAELGLEVLTVFIAPPSYDELVRRLVGRGTETEAQRVRRLETARIELAAEKEFDVTIVNDVVDQAVDELWSLIAKEYGIAD</sequence>
<keyword evidence="5 15" id="KW-0808">Transferase</keyword>
<keyword evidence="19" id="KW-1185">Reference proteome</keyword>
<dbReference type="InterPro" id="IPR008145">
    <property type="entry name" value="GK/Ca_channel_bsu"/>
</dbReference>
<dbReference type="EC" id="2.7.4.8" evidence="15"/>
<dbReference type="GO" id="GO:0004590">
    <property type="term" value="F:orotidine-5'-phosphate decarboxylase activity"/>
    <property type="evidence" value="ECO:0007669"/>
    <property type="project" value="UniProtKB-UniRule"/>
</dbReference>
<dbReference type="EMBL" id="QXGK01000024">
    <property type="protein sequence ID" value="RSX52097.1"/>
    <property type="molecule type" value="Genomic_DNA"/>
</dbReference>
<evidence type="ECO:0000313" key="19">
    <source>
        <dbReference type="Proteomes" id="UP000287470"/>
    </source>
</evidence>
<evidence type="ECO:0000256" key="5">
    <source>
        <dbReference type="ARBA" id="ARBA00022679"/>
    </source>
</evidence>
<dbReference type="HAMAP" id="MF_00328">
    <property type="entry name" value="Guanylate_kinase"/>
    <property type="match status" value="1"/>
</dbReference>
<evidence type="ECO:0000256" key="6">
    <source>
        <dbReference type="ARBA" id="ARBA00022741"/>
    </source>
</evidence>
<dbReference type="InterPro" id="IPR001754">
    <property type="entry name" value="OMPdeCOase_dom"/>
</dbReference>
<dbReference type="SUPFAM" id="SSF51366">
    <property type="entry name" value="Ribulose-phoshate binding barrel"/>
    <property type="match status" value="1"/>
</dbReference>
<gene>
    <name evidence="15" type="primary">gmk</name>
    <name evidence="18" type="ORF">D2E24_1826</name>
</gene>
<dbReference type="GO" id="GO:0004385">
    <property type="term" value="F:GMP kinase activity"/>
    <property type="evidence" value="ECO:0007669"/>
    <property type="project" value="UniProtKB-UniRule"/>
</dbReference>
<evidence type="ECO:0000256" key="3">
    <source>
        <dbReference type="ARBA" id="ARBA00005790"/>
    </source>
</evidence>
<dbReference type="NCBIfam" id="TIGR03263">
    <property type="entry name" value="guanyl_kin"/>
    <property type="match status" value="1"/>
</dbReference>
<keyword evidence="6 15" id="KW-0547">Nucleotide-binding</keyword>
<dbReference type="PANTHER" id="PTHR23117:SF13">
    <property type="entry name" value="GUANYLATE KINASE"/>
    <property type="match status" value="1"/>
</dbReference>
<evidence type="ECO:0000256" key="11">
    <source>
        <dbReference type="ARBA" id="ARBA00023239"/>
    </source>
</evidence>
<comment type="caution">
    <text evidence="18">The sequence shown here is derived from an EMBL/GenBank/DDBJ whole genome shotgun (WGS) entry which is preliminary data.</text>
</comment>
<evidence type="ECO:0000256" key="10">
    <source>
        <dbReference type="ARBA" id="ARBA00022975"/>
    </source>
</evidence>
<keyword evidence="10" id="KW-0665">Pyrimidine biosynthesis</keyword>
<dbReference type="SMART" id="SM00072">
    <property type="entry name" value="GuKc"/>
    <property type="match status" value="1"/>
</dbReference>
<evidence type="ECO:0000256" key="16">
    <source>
        <dbReference type="SAM" id="MobiDB-lite"/>
    </source>
</evidence>
<feature type="domain" description="Guanylate kinase-like" evidence="17">
    <location>
        <begin position="370"/>
        <end position="553"/>
    </location>
</feature>
<dbReference type="PANTHER" id="PTHR23117">
    <property type="entry name" value="GUANYLATE KINASE-RELATED"/>
    <property type="match status" value="1"/>
</dbReference>
<keyword evidence="11" id="KW-0456">Lyase</keyword>
<dbReference type="PROSITE" id="PS00856">
    <property type="entry name" value="GUANYLATE_KINASE_1"/>
    <property type="match status" value="1"/>
</dbReference>
<dbReference type="SMART" id="SM00934">
    <property type="entry name" value="OMPdecase"/>
    <property type="match status" value="1"/>
</dbReference>
<accession>A0A430FGZ5</accession>
<dbReference type="InterPro" id="IPR008144">
    <property type="entry name" value="Guanylate_kin-like_dom"/>
</dbReference>
<dbReference type="InterPro" id="IPR017665">
    <property type="entry name" value="Guanylate_kinase"/>
</dbReference>
<comment type="subcellular location">
    <subcellularLocation>
        <location evidence="15">Cytoplasm</location>
    </subcellularLocation>
</comment>
<reference evidence="18 19" key="1">
    <citation type="submission" date="2018-09" db="EMBL/GenBank/DDBJ databases">
        <title>Characterization of the phylogenetic diversity of five novel species belonging to the genus Bifidobacterium.</title>
        <authorList>
            <person name="Lugli G.A."/>
            <person name="Duranti S."/>
            <person name="Milani C."/>
        </authorList>
    </citation>
    <scope>NUCLEOTIDE SEQUENCE [LARGE SCALE GENOMIC DNA]</scope>
    <source>
        <strain evidence="18 19">2033B</strain>
    </source>
</reference>
<protein>
    <recommendedName>
        <fullName evidence="4 15">Guanylate kinase</fullName>
        <ecNumber evidence="15">2.7.4.8</ecNumber>
    </recommendedName>
    <alternativeName>
        <fullName evidence="12 15">GMP kinase</fullName>
    </alternativeName>
</protein>
<dbReference type="AlphaFoldDB" id="A0A430FGZ5"/>
<dbReference type="NCBIfam" id="TIGR02127">
    <property type="entry name" value="pyrF_sub2"/>
    <property type="match status" value="1"/>
</dbReference>
<dbReference type="Gene3D" id="3.40.50.300">
    <property type="entry name" value="P-loop containing nucleotide triphosphate hydrolases"/>
    <property type="match status" value="1"/>
</dbReference>
<keyword evidence="7 15" id="KW-0418">Kinase</keyword>
<evidence type="ECO:0000256" key="14">
    <source>
        <dbReference type="ARBA" id="ARBA00049157"/>
    </source>
</evidence>
<evidence type="ECO:0000256" key="8">
    <source>
        <dbReference type="ARBA" id="ARBA00022793"/>
    </source>
</evidence>
<dbReference type="GO" id="GO:0006207">
    <property type="term" value="P:'de novo' pyrimidine nucleobase biosynthetic process"/>
    <property type="evidence" value="ECO:0007669"/>
    <property type="project" value="InterPro"/>
</dbReference>
<keyword evidence="8" id="KW-0210">Decarboxylase</keyword>
<comment type="catalytic activity">
    <reaction evidence="14">
        <text>orotidine 5'-phosphate + H(+) = UMP + CO2</text>
        <dbReference type="Rhea" id="RHEA:11596"/>
        <dbReference type="ChEBI" id="CHEBI:15378"/>
        <dbReference type="ChEBI" id="CHEBI:16526"/>
        <dbReference type="ChEBI" id="CHEBI:57538"/>
        <dbReference type="ChEBI" id="CHEBI:57865"/>
        <dbReference type="EC" id="4.1.1.23"/>
    </reaction>
</comment>
<comment type="pathway">
    <text evidence="2">Pyrimidine metabolism; UMP biosynthesis via de novo pathway; UMP from orotate: step 2/2.</text>
</comment>
<dbReference type="Gene3D" id="3.30.63.10">
    <property type="entry name" value="Guanylate Kinase phosphate binding domain"/>
    <property type="match status" value="1"/>
</dbReference>
<dbReference type="SUPFAM" id="SSF52540">
    <property type="entry name" value="P-loop containing nucleoside triphosphate hydrolases"/>
    <property type="match status" value="1"/>
</dbReference>
<dbReference type="GO" id="GO:0005829">
    <property type="term" value="C:cytosol"/>
    <property type="evidence" value="ECO:0007669"/>
    <property type="project" value="TreeGrafter"/>
</dbReference>
<dbReference type="FunFam" id="3.30.63.10:FF:000002">
    <property type="entry name" value="Guanylate kinase 1"/>
    <property type="match status" value="1"/>
</dbReference>
<comment type="similarity">
    <text evidence="3 15">Belongs to the guanylate kinase family.</text>
</comment>
<evidence type="ECO:0000313" key="18">
    <source>
        <dbReference type="EMBL" id="RSX52097.1"/>
    </source>
</evidence>
<evidence type="ECO:0000256" key="12">
    <source>
        <dbReference type="ARBA" id="ARBA00030128"/>
    </source>
</evidence>
<dbReference type="InterPro" id="IPR027417">
    <property type="entry name" value="P-loop_NTPase"/>
</dbReference>
<dbReference type="PROSITE" id="PS50052">
    <property type="entry name" value="GUANYLATE_KINASE_2"/>
    <property type="match status" value="1"/>
</dbReference>
<dbReference type="CDD" id="cd00071">
    <property type="entry name" value="GMPK"/>
    <property type="match status" value="1"/>
</dbReference>